<protein>
    <submittedName>
        <fullName evidence="2">Uncharacterized protein</fullName>
    </submittedName>
</protein>
<feature type="region of interest" description="Disordered" evidence="1">
    <location>
        <begin position="40"/>
        <end position="100"/>
    </location>
</feature>
<evidence type="ECO:0000313" key="3">
    <source>
        <dbReference type="Proteomes" id="UP000595140"/>
    </source>
</evidence>
<dbReference type="Proteomes" id="UP000595140">
    <property type="component" value="Unassembled WGS sequence"/>
</dbReference>
<keyword evidence="3" id="KW-1185">Reference proteome</keyword>
<gene>
    <name evidence="2" type="ORF">CCAM_LOCUS4522</name>
</gene>
<dbReference type="AlphaFoldDB" id="A0A484KL47"/>
<dbReference type="EMBL" id="OOIL02000231">
    <property type="protein sequence ID" value="VFQ62746.1"/>
    <property type="molecule type" value="Genomic_DNA"/>
</dbReference>
<evidence type="ECO:0000256" key="1">
    <source>
        <dbReference type="SAM" id="MobiDB-lite"/>
    </source>
</evidence>
<sequence length="100" mass="11379">MQRRLNFGKLGIRRSSVVMADRLYGMGIMLVLIYVESPSPDWHPKSQSDNKPMPVRRPSALTYHRPQHSPSPKFPNRSPTLPPKPPPCGRSFWTATQILS</sequence>
<proteinExistence type="predicted"/>
<accession>A0A484KL47</accession>
<name>A0A484KL47_9ASTE</name>
<organism evidence="2 3">
    <name type="scientific">Cuscuta campestris</name>
    <dbReference type="NCBI Taxonomy" id="132261"/>
    <lineage>
        <taxon>Eukaryota</taxon>
        <taxon>Viridiplantae</taxon>
        <taxon>Streptophyta</taxon>
        <taxon>Embryophyta</taxon>
        <taxon>Tracheophyta</taxon>
        <taxon>Spermatophyta</taxon>
        <taxon>Magnoliopsida</taxon>
        <taxon>eudicotyledons</taxon>
        <taxon>Gunneridae</taxon>
        <taxon>Pentapetalae</taxon>
        <taxon>asterids</taxon>
        <taxon>lamiids</taxon>
        <taxon>Solanales</taxon>
        <taxon>Convolvulaceae</taxon>
        <taxon>Cuscuteae</taxon>
        <taxon>Cuscuta</taxon>
        <taxon>Cuscuta subgen. Grammica</taxon>
        <taxon>Cuscuta sect. Cleistogrammica</taxon>
    </lineage>
</organism>
<evidence type="ECO:0000313" key="2">
    <source>
        <dbReference type="EMBL" id="VFQ62746.1"/>
    </source>
</evidence>
<reference evidence="2 3" key="1">
    <citation type="submission" date="2018-04" db="EMBL/GenBank/DDBJ databases">
        <authorList>
            <person name="Vogel A."/>
        </authorList>
    </citation>
    <scope>NUCLEOTIDE SEQUENCE [LARGE SCALE GENOMIC DNA]</scope>
</reference>